<evidence type="ECO:0000313" key="3">
    <source>
        <dbReference type="Proteomes" id="UP001196068"/>
    </source>
</evidence>
<gene>
    <name evidence="2" type="ORF">GXW79_01005</name>
</gene>
<dbReference type="EMBL" id="JAAEDH010000001">
    <property type="protein sequence ID" value="MBR0653648.1"/>
    <property type="molecule type" value="Genomic_DNA"/>
</dbReference>
<feature type="chain" id="PRO_5042065076" evidence="1">
    <location>
        <begin position="22"/>
        <end position="153"/>
    </location>
</feature>
<evidence type="ECO:0000256" key="1">
    <source>
        <dbReference type="SAM" id="SignalP"/>
    </source>
</evidence>
<organism evidence="2 3">
    <name type="scientific">Plastoroseomonas arctica</name>
    <dbReference type="NCBI Taxonomy" id="1509237"/>
    <lineage>
        <taxon>Bacteria</taxon>
        <taxon>Pseudomonadati</taxon>
        <taxon>Pseudomonadota</taxon>
        <taxon>Alphaproteobacteria</taxon>
        <taxon>Acetobacterales</taxon>
        <taxon>Acetobacteraceae</taxon>
        <taxon>Plastoroseomonas</taxon>
    </lineage>
</organism>
<feature type="signal peptide" evidence="1">
    <location>
        <begin position="1"/>
        <end position="21"/>
    </location>
</feature>
<reference evidence="2" key="1">
    <citation type="submission" date="2020-01" db="EMBL/GenBank/DDBJ databases">
        <authorList>
            <person name="Rat A."/>
        </authorList>
    </citation>
    <scope>NUCLEOTIDE SEQUENCE</scope>
    <source>
        <strain evidence="2">LMG 28251</strain>
    </source>
</reference>
<sequence>MNLTRFAAIVVVALAMSGCGAVYDTPSLTGARMNPAGPTLPEGIQIFEGEPPHRYELLGIVRTTLRQANVISPIPTQEHVAERLRQAAGRLGADAIINVRYEPVGIDRFGMLQVGLGDLVGLSAAQSMAGQGQAVVWRAGPNENPPQGAGSRQ</sequence>
<dbReference type="AlphaFoldDB" id="A0AAF1JVD1"/>
<reference evidence="2" key="2">
    <citation type="journal article" date="2021" name="Syst. Appl. Microbiol.">
        <title>Roseomonas hellenica sp. nov., isolated from roots of wild-growing Alkanna tinctoria.</title>
        <authorList>
            <person name="Rat A."/>
            <person name="Naranjo H.D."/>
            <person name="Lebbe L."/>
            <person name="Cnockaert M."/>
            <person name="Krigas N."/>
            <person name="Grigoriadou K."/>
            <person name="Maloupa E."/>
            <person name="Willems A."/>
        </authorList>
    </citation>
    <scope>NUCLEOTIDE SEQUENCE</scope>
    <source>
        <strain evidence="2">LMG 28251</strain>
    </source>
</reference>
<dbReference type="PROSITE" id="PS51257">
    <property type="entry name" value="PROKAR_LIPOPROTEIN"/>
    <property type="match status" value="1"/>
</dbReference>
<proteinExistence type="predicted"/>
<dbReference type="RefSeq" id="WP_211872341.1">
    <property type="nucleotide sequence ID" value="NZ_JAAEDH010000001.1"/>
</dbReference>
<dbReference type="Proteomes" id="UP001196068">
    <property type="component" value="Unassembled WGS sequence"/>
</dbReference>
<keyword evidence="1" id="KW-0732">Signal</keyword>
<name>A0AAF1JVD1_9PROT</name>
<protein>
    <submittedName>
        <fullName evidence="2">YbjQ family protein</fullName>
    </submittedName>
</protein>
<comment type="caution">
    <text evidence="2">The sequence shown here is derived from an EMBL/GenBank/DDBJ whole genome shotgun (WGS) entry which is preliminary data.</text>
</comment>
<keyword evidence="3" id="KW-1185">Reference proteome</keyword>
<accession>A0AAF1JVD1</accession>
<evidence type="ECO:0000313" key="2">
    <source>
        <dbReference type="EMBL" id="MBR0653648.1"/>
    </source>
</evidence>